<evidence type="ECO:0000313" key="3">
    <source>
        <dbReference type="Proteomes" id="UP000023152"/>
    </source>
</evidence>
<sequence length="295" mass="32514">MPPQLRNFFDNTCQMCLSAIMTSKNEQQVSSSFCFVKYVNVMYKNKNKKNGIVHSDMKMLAKLNLVEWSKFATEELMKREELIQSQAEQVRSAFLVMEAFPNMRDQLLRQPELVLTDEFQRKVEHVQNQSRLVRKRGSDEEAGPEGEKGGGGGGRRRGEKDTVTDKNPLIMSHLVQQQQQLNGNVVLTDTTQHIIEGDSGPHLLSSSSSSLSPAPTAAGPRSAPPPPPPPPSSSSRQRQGITPDDSVRAHHPTSVEGKRNTTQSHAEDSKSSSKSISVEGDDHTTTVAVQDGTNP</sequence>
<organism evidence="2 3">
    <name type="scientific">Reticulomyxa filosa</name>
    <dbReference type="NCBI Taxonomy" id="46433"/>
    <lineage>
        <taxon>Eukaryota</taxon>
        <taxon>Sar</taxon>
        <taxon>Rhizaria</taxon>
        <taxon>Retaria</taxon>
        <taxon>Foraminifera</taxon>
        <taxon>Monothalamids</taxon>
        <taxon>Reticulomyxidae</taxon>
        <taxon>Reticulomyxa</taxon>
    </lineage>
</organism>
<dbReference type="Proteomes" id="UP000023152">
    <property type="component" value="Unassembled WGS sequence"/>
</dbReference>
<comment type="caution">
    <text evidence="2">The sequence shown here is derived from an EMBL/GenBank/DDBJ whole genome shotgun (WGS) entry which is preliminary data.</text>
</comment>
<name>X6MUM9_RETFI</name>
<feature type="region of interest" description="Disordered" evidence="1">
    <location>
        <begin position="196"/>
        <end position="295"/>
    </location>
</feature>
<evidence type="ECO:0000313" key="2">
    <source>
        <dbReference type="EMBL" id="ETO17693.1"/>
    </source>
</evidence>
<gene>
    <name evidence="2" type="ORF">RFI_19623</name>
</gene>
<proteinExistence type="predicted"/>
<keyword evidence="3" id="KW-1185">Reference proteome</keyword>
<dbReference type="EMBL" id="ASPP01016170">
    <property type="protein sequence ID" value="ETO17693.1"/>
    <property type="molecule type" value="Genomic_DNA"/>
</dbReference>
<feature type="compositionally biased region" description="Low complexity" evidence="1">
    <location>
        <begin position="203"/>
        <end position="221"/>
    </location>
</feature>
<feature type="compositionally biased region" description="Pro residues" evidence="1">
    <location>
        <begin position="222"/>
        <end position="232"/>
    </location>
</feature>
<evidence type="ECO:0000256" key="1">
    <source>
        <dbReference type="SAM" id="MobiDB-lite"/>
    </source>
</evidence>
<feature type="compositionally biased region" description="Polar residues" evidence="1">
    <location>
        <begin position="285"/>
        <end position="295"/>
    </location>
</feature>
<feature type="region of interest" description="Disordered" evidence="1">
    <location>
        <begin position="126"/>
        <end position="162"/>
    </location>
</feature>
<accession>X6MUM9</accession>
<dbReference type="AlphaFoldDB" id="X6MUM9"/>
<protein>
    <submittedName>
        <fullName evidence="2">Uncharacterized protein</fullName>
    </submittedName>
</protein>
<reference evidence="2 3" key="1">
    <citation type="journal article" date="2013" name="Curr. Biol.">
        <title>The Genome of the Foraminiferan Reticulomyxa filosa.</title>
        <authorList>
            <person name="Glockner G."/>
            <person name="Hulsmann N."/>
            <person name="Schleicher M."/>
            <person name="Noegel A.A."/>
            <person name="Eichinger L."/>
            <person name="Gallinger C."/>
            <person name="Pawlowski J."/>
            <person name="Sierra R."/>
            <person name="Euteneuer U."/>
            <person name="Pillet L."/>
            <person name="Moustafa A."/>
            <person name="Platzer M."/>
            <person name="Groth M."/>
            <person name="Szafranski K."/>
            <person name="Schliwa M."/>
        </authorList>
    </citation>
    <scope>NUCLEOTIDE SEQUENCE [LARGE SCALE GENOMIC DNA]</scope>
</reference>